<dbReference type="PANTHER" id="PTHR45747">
    <property type="entry name" value="HISTONE-LYSINE N-METHYLTRANSFERASE E(Z)"/>
    <property type="match status" value="1"/>
</dbReference>
<evidence type="ECO:0000256" key="2">
    <source>
        <dbReference type="ARBA" id="ARBA00022603"/>
    </source>
</evidence>
<evidence type="ECO:0000256" key="1">
    <source>
        <dbReference type="ARBA" id="ARBA00012186"/>
    </source>
</evidence>
<dbReference type="GO" id="GO:0032259">
    <property type="term" value="P:methylation"/>
    <property type="evidence" value="ECO:0007669"/>
    <property type="project" value="UniProtKB-KW"/>
</dbReference>
<reference evidence="11" key="1">
    <citation type="submission" date="2024-02" db="UniProtKB">
        <authorList>
            <consortium name="WormBaseParasite"/>
        </authorList>
    </citation>
    <scope>IDENTIFICATION</scope>
</reference>
<dbReference type="InterPro" id="IPR045318">
    <property type="entry name" value="EZH1/2-like"/>
</dbReference>
<sequence length="613" mass="69854">MTDWKNEILRHIPFTPPALCKQQNALVRPHGTFECSHHQMGYRLFNWITFLWRSYFVFVDRLGFCIPKSHRTVCTEDAYEIISPSLQVNKQIDGFEQEDEAIFHERNALAMDKKLDRRERPPEGHIELIRSAYKSINAEFEAIQRTAGLEAYAEAQRTTTHLNRFYARKKAPILGENRPSPITMTLPAIEEQPPMNMWTPIEKNVMGEETRKLACLPWISDRDEDCDAEPQLILQFKEGIHGYYESPYLNDWVLYKLATNLQPHFNNDEELHAALAYEFPDKVSAATLKNDLKNIAVRLEGAPTQEEMQMPKCHKDYVLEKGNVQPIVDSSMEKTTASIQAQMHRFNEIRWRNNMSAVHTNRRPVPCNHPGKECKVNECECLGEDGFCTKYCQCGDCPHKFPGCACKGVCSAKSCGCFFALVECDPNVCHPAQRSEGVALCCKNMQIGTGVKKNVEVCTSEIKGAGYGLFLREPVNKDELIGEYVGEVLDEDEANRRGLIYDKTGVSYLFRLNKEETVDPCILGSTMRFANHKSGREANCYVKTPLVDGVHRIGVFASQNLRPGAELFFDYRWDEDEKKQLLGSNYKKLAKEKAVSKKPKFVGKSGKLKAKSH</sequence>
<evidence type="ECO:0000256" key="7">
    <source>
        <dbReference type="ARBA" id="ARBA00048568"/>
    </source>
</evidence>
<evidence type="ECO:0000259" key="8">
    <source>
        <dbReference type="PROSITE" id="PS50280"/>
    </source>
</evidence>
<evidence type="ECO:0000256" key="6">
    <source>
        <dbReference type="ARBA" id="ARBA00023163"/>
    </source>
</evidence>
<evidence type="ECO:0000313" key="10">
    <source>
        <dbReference type="Proteomes" id="UP000887575"/>
    </source>
</evidence>
<keyword evidence="3" id="KW-0808">Transferase</keyword>
<feature type="domain" description="CXC" evidence="9">
    <location>
        <begin position="346"/>
        <end position="449"/>
    </location>
</feature>
<dbReference type="GO" id="GO:0035098">
    <property type="term" value="C:ESC/E(Z) complex"/>
    <property type="evidence" value="ECO:0007669"/>
    <property type="project" value="TreeGrafter"/>
</dbReference>
<dbReference type="InterPro" id="IPR026489">
    <property type="entry name" value="CXC_dom"/>
</dbReference>
<evidence type="ECO:0000256" key="4">
    <source>
        <dbReference type="ARBA" id="ARBA00022691"/>
    </source>
</evidence>
<dbReference type="InterPro" id="IPR041355">
    <property type="entry name" value="Pre-SET_CXC"/>
</dbReference>
<protein>
    <recommendedName>
        <fullName evidence="1">[histone H3]-lysine(27) N-trimethyltransferase</fullName>
        <ecNumber evidence="1">2.1.1.356</ecNumber>
    </recommendedName>
</protein>
<name>A0AAF3EC71_9BILA</name>
<dbReference type="Proteomes" id="UP000887575">
    <property type="component" value="Unassembled WGS sequence"/>
</dbReference>
<evidence type="ECO:0000259" key="9">
    <source>
        <dbReference type="PROSITE" id="PS51633"/>
    </source>
</evidence>
<keyword evidence="2" id="KW-0489">Methyltransferase</keyword>
<dbReference type="AlphaFoldDB" id="A0AAF3EC71"/>
<dbReference type="PROSITE" id="PS51633">
    <property type="entry name" value="CXC"/>
    <property type="match status" value="1"/>
</dbReference>
<dbReference type="InterPro" id="IPR046341">
    <property type="entry name" value="SET_dom_sf"/>
</dbReference>
<dbReference type="PANTHER" id="PTHR45747:SF4">
    <property type="entry name" value="HISTONE-LYSINE N-METHYLTRANSFERASE E(Z)"/>
    <property type="match status" value="1"/>
</dbReference>
<keyword evidence="4" id="KW-0949">S-adenosyl-L-methionine</keyword>
<keyword evidence="10" id="KW-1185">Reference proteome</keyword>
<keyword evidence="5" id="KW-0805">Transcription regulation</keyword>
<dbReference type="GO" id="GO:0031507">
    <property type="term" value="P:heterochromatin formation"/>
    <property type="evidence" value="ECO:0007669"/>
    <property type="project" value="TreeGrafter"/>
</dbReference>
<evidence type="ECO:0000256" key="5">
    <source>
        <dbReference type="ARBA" id="ARBA00023015"/>
    </source>
</evidence>
<accession>A0AAF3EC71</accession>
<dbReference type="EC" id="2.1.1.356" evidence="1"/>
<dbReference type="GO" id="GO:0003682">
    <property type="term" value="F:chromatin binding"/>
    <property type="evidence" value="ECO:0007669"/>
    <property type="project" value="TreeGrafter"/>
</dbReference>
<evidence type="ECO:0000313" key="11">
    <source>
        <dbReference type="WBParaSite" id="MBELARI_LOCUS11548"/>
    </source>
</evidence>
<feature type="domain" description="SET" evidence="8">
    <location>
        <begin position="453"/>
        <end position="572"/>
    </location>
</feature>
<dbReference type="GO" id="GO:0140951">
    <property type="term" value="F:histone H3K27 trimethyltransferase activity"/>
    <property type="evidence" value="ECO:0007669"/>
    <property type="project" value="UniProtKB-EC"/>
</dbReference>
<keyword evidence="6" id="KW-0804">Transcription</keyword>
<comment type="catalytic activity">
    <reaction evidence="7">
        <text>L-lysyl(27)-[histone H3] + 3 S-adenosyl-L-methionine = N(6),N(6),N(6)-trimethyl-L-lysyl(27)-[histone H3] + 3 S-adenosyl-L-homocysteine + 3 H(+)</text>
        <dbReference type="Rhea" id="RHEA:60292"/>
        <dbReference type="Rhea" id="RHEA-COMP:15535"/>
        <dbReference type="Rhea" id="RHEA-COMP:15548"/>
        <dbReference type="ChEBI" id="CHEBI:15378"/>
        <dbReference type="ChEBI" id="CHEBI:29969"/>
        <dbReference type="ChEBI" id="CHEBI:57856"/>
        <dbReference type="ChEBI" id="CHEBI:59789"/>
        <dbReference type="ChEBI" id="CHEBI:61961"/>
        <dbReference type="EC" id="2.1.1.356"/>
    </reaction>
</comment>
<dbReference type="SMART" id="SM00317">
    <property type="entry name" value="SET"/>
    <property type="match status" value="1"/>
</dbReference>
<dbReference type="Gene3D" id="2.170.270.10">
    <property type="entry name" value="SET domain"/>
    <property type="match status" value="1"/>
</dbReference>
<dbReference type="InterPro" id="IPR001214">
    <property type="entry name" value="SET_dom"/>
</dbReference>
<dbReference type="SUPFAM" id="SSF82199">
    <property type="entry name" value="SET domain"/>
    <property type="match status" value="1"/>
</dbReference>
<dbReference type="WBParaSite" id="MBELARI_LOCUS11548">
    <property type="protein sequence ID" value="MBELARI_LOCUS11548"/>
    <property type="gene ID" value="MBELARI_LOCUS11548"/>
</dbReference>
<dbReference type="PROSITE" id="PS50280">
    <property type="entry name" value="SET"/>
    <property type="match status" value="1"/>
</dbReference>
<dbReference type="Pfam" id="PF18264">
    <property type="entry name" value="preSET_CXC"/>
    <property type="match status" value="1"/>
</dbReference>
<proteinExistence type="predicted"/>
<evidence type="ECO:0000256" key="3">
    <source>
        <dbReference type="ARBA" id="ARBA00022679"/>
    </source>
</evidence>
<dbReference type="Pfam" id="PF00856">
    <property type="entry name" value="SET"/>
    <property type="match status" value="1"/>
</dbReference>
<organism evidence="10 11">
    <name type="scientific">Mesorhabditis belari</name>
    <dbReference type="NCBI Taxonomy" id="2138241"/>
    <lineage>
        <taxon>Eukaryota</taxon>
        <taxon>Metazoa</taxon>
        <taxon>Ecdysozoa</taxon>
        <taxon>Nematoda</taxon>
        <taxon>Chromadorea</taxon>
        <taxon>Rhabditida</taxon>
        <taxon>Rhabditina</taxon>
        <taxon>Rhabditomorpha</taxon>
        <taxon>Rhabditoidea</taxon>
        <taxon>Rhabditidae</taxon>
        <taxon>Mesorhabditinae</taxon>
        <taxon>Mesorhabditis</taxon>
    </lineage>
</organism>